<evidence type="ECO:0000313" key="2">
    <source>
        <dbReference type="Proteomes" id="UP000754883"/>
    </source>
</evidence>
<name>A0A9N9XXW0_9HYPO</name>
<reference evidence="1 2" key="2">
    <citation type="submission" date="2021-10" db="EMBL/GenBank/DDBJ databases">
        <authorList>
            <person name="Piombo E."/>
        </authorList>
    </citation>
    <scope>NUCLEOTIDE SEQUENCE [LARGE SCALE GENOMIC DNA]</scope>
</reference>
<keyword evidence="2" id="KW-1185">Reference proteome</keyword>
<proteinExistence type="predicted"/>
<dbReference type="OrthoDB" id="10390295at2759"/>
<comment type="caution">
    <text evidence="1">The sequence shown here is derived from an EMBL/GenBank/DDBJ whole genome shotgun (WGS) entry which is preliminary data.</text>
</comment>
<dbReference type="EMBL" id="CABFNO020001301">
    <property type="protein sequence ID" value="CAG9979503.1"/>
    <property type="molecule type" value="Genomic_DNA"/>
</dbReference>
<gene>
    <name evidence="1" type="ORF">CBYS24578_00004963</name>
</gene>
<sequence length="88" mass="9518">MDGLSLGGHGGDGRPRERVLPDFLGMPPRLVVPMEGLYTLVFLLVEDSEEVIFQPKGRELGLWVDKSVDTARYHGGLDDTGPVVAVNG</sequence>
<evidence type="ECO:0000313" key="1">
    <source>
        <dbReference type="EMBL" id="CAG9979503.1"/>
    </source>
</evidence>
<dbReference type="Proteomes" id="UP000754883">
    <property type="component" value="Unassembled WGS sequence"/>
</dbReference>
<accession>A0A9N9XXW0</accession>
<dbReference type="AlphaFoldDB" id="A0A9N9XXW0"/>
<reference evidence="2" key="1">
    <citation type="submission" date="2019-06" db="EMBL/GenBank/DDBJ databases">
        <authorList>
            <person name="Broberg M."/>
        </authorList>
    </citation>
    <scope>NUCLEOTIDE SEQUENCE [LARGE SCALE GENOMIC DNA]</scope>
</reference>
<organism evidence="1 2">
    <name type="scientific">Clonostachys byssicola</name>
    <dbReference type="NCBI Taxonomy" id="160290"/>
    <lineage>
        <taxon>Eukaryota</taxon>
        <taxon>Fungi</taxon>
        <taxon>Dikarya</taxon>
        <taxon>Ascomycota</taxon>
        <taxon>Pezizomycotina</taxon>
        <taxon>Sordariomycetes</taxon>
        <taxon>Hypocreomycetidae</taxon>
        <taxon>Hypocreales</taxon>
        <taxon>Bionectriaceae</taxon>
        <taxon>Clonostachys</taxon>
    </lineage>
</organism>
<protein>
    <submittedName>
        <fullName evidence="1">Uncharacterized protein</fullName>
    </submittedName>
</protein>